<evidence type="ECO:0000313" key="1">
    <source>
        <dbReference type="EMBL" id="MEQ2314617.1"/>
    </source>
</evidence>
<evidence type="ECO:0000313" key="2">
    <source>
        <dbReference type="Proteomes" id="UP001469553"/>
    </source>
</evidence>
<keyword evidence="2" id="KW-1185">Reference proteome</keyword>
<name>A0ABV1A9F9_9TELE</name>
<reference evidence="1 2" key="1">
    <citation type="submission" date="2021-06" db="EMBL/GenBank/DDBJ databases">
        <authorList>
            <person name="Palmer J.M."/>
        </authorList>
    </citation>
    <scope>NUCLEOTIDE SEQUENCE [LARGE SCALE GENOMIC DNA]</scope>
    <source>
        <strain evidence="1 2">AS_MEX2019</strain>
        <tissue evidence="1">Muscle</tissue>
    </source>
</reference>
<gene>
    <name evidence="1" type="ORF">AMECASPLE_014038</name>
</gene>
<organism evidence="1 2">
    <name type="scientific">Ameca splendens</name>
    <dbReference type="NCBI Taxonomy" id="208324"/>
    <lineage>
        <taxon>Eukaryota</taxon>
        <taxon>Metazoa</taxon>
        <taxon>Chordata</taxon>
        <taxon>Craniata</taxon>
        <taxon>Vertebrata</taxon>
        <taxon>Euteleostomi</taxon>
        <taxon>Actinopterygii</taxon>
        <taxon>Neopterygii</taxon>
        <taxon>Teleostei</taxon>
        <taxon>Neoteleostei</taxon>
        <taxon>Acanthomorphata</taxon>
        <taxon>Ovalentaria</taxon>
        <taxon>Atherinomorphae</taxon>
        <taxon>Cyprinodontiformes</taxon>
        <taxon>Goodeidae</taxon>
        <taxon>Ameca</taxon>
    </lineage>
</organism>
<comment type="caution">
    <text evidence="1">The sequence shown here is derived from an EMBL/GenBank/DDBJ whole genome shotgun (WGS) entry which is preliminary data.</text>
</comment>
<protein>
    <submittedName>
        <fullName evidence="1">Uncharacterized protein</fullName>
    </submittedName>
</protein>
<dbReference type="Proteomes" id="UP001469553">
    <property type="component" value="Unassembled WGS sequence"/>
</dbReference>
<proteinExistence type="predicted"/>
<accession>A0ABV1A9F9</accession>
<sequence>MCKRHWGHCPIWQPVFSALEAFIFDSRQTGRRDKERGTHSAKVAGSGTRTQDGRFVDYSLYMWSRANPYTTSGTPGNQFLRAPVEVSTSSNTLFLTVIFFFLNTMKERKQGDKPMSVKKNAEHIANYICVNS</sequence>
<dbReference type="EMBL" id="JAHRIP010085578">
    <property type="protein sequence ID" value="MEQ2314617.1"/>
    <property type="molecule type" value="Genomic_DNA"/>
</dbReference>